<dbReference type="KEGG" id="sna:Snas_4454"/>
<dbReference type="HOGENOM" id="CLU_2720405_0_0_11"/>
<dbReference type="EMBL" id="CP001778">
    <property type="protein sequence ID" value="ADD44099.1"/>
    <property type="molecule type" value="Genomic_DNA"/>
</dbReference>
<dbReference type="RefSeq" id="WP_013019670.1">
    <property type="nucleotide sequence ID" value="NC_013947.1"/>
</dbReference>
<keyword evidence="3" id="KW-1185">Reference proteome</keyword>
<proteinExistence type="predicted"/>
<dbReference type="AlphaFoldDB" id="D3Q550"/>
<accession>D3Q550</accession>
<organism evidence="2 3">
    <name type="scientific">Stackebrandtia nassauensis (strain DSM 44728 / CIP 108903 / NRRL B-16338 / NBRC 102104 / LLR-40K-21)</name>
    <dbReference type="NCBI Taxonomy" id="446470"/>
    <lineage>
        <taxon>Bacteria</taxon>
        <taxon>Bacillati</taxon>
        <taxon>Actinomycetota</taxon>
        <taxon>Actinomycetes</taxon>
        <taxon>Glycomycetales</taxon>
        <taxon>Glycomycetaceae</taxon>
        <taxon>Stackebrandtia</taxon>
    </lineage>
</organism>
<evidence type="ECO:0000313" key="2">
    <source>
        <dbReference type="EMBL" id="ADD44099.1"/>
    </source>
</evidence>
<evidence type="ECO:0000256" key="1">
    <source>
        <dbReference type="SAM" id="Phobius"/>
    </source>
</evidence>
<feature type="transmembrane region" description="Helical" evidence="1">
    <location>
        <begin position="6"/>
        <end position="25"/>
    </location>
</feature>
<reference evidence="2 3" key="1">
    <citation type="journal article" date="2009" name="Stand. Genomic Sci.">
        <title>Complete genome sequence of Stackebrandtia nassauensis type strain (LLR-40K-21).</title>
        <authorList>
            <person name="Munk C."/>
            <person name="Lapidus A."/>
            <person name="Copeland A."/>
            <person name="Jando M."/>
            <person name="Mayilraj S."/>
            <person name="Glavina Del Rio T."/>
            <person name="Nolan M."/>
            <person name="Chen F."/>
            <person name="Lucas S."/>
            <person name="Tice H."/>
            <person name="Cheng J.F."/>
            <person name="Han C."/>
            <person name="Detter J.C."/>
            <person name="Bruce D."/>
            <person name="Goodwin L."/>
            <person name="Chain P."/>
            <person name="Pitluck S."/>
            <person name="Goker M."/>
            <person name="Ovchinikova G."/>
            <person name="Pati A."/>
            <person name="Ivanova N."/>
            <person name="Mavromatis K."/>
            <person name="Chen A."/>
            <person name="Palaniappan K."/>
            <person name="Land M."/>
            <person name="Hauser L."/>
            <person name="Chang Y.J."/>
            <person name="Jeffries C.D."/>
            <person name="Bristow J."/>
            <person name="Eisen J.A."/>
            <person name="Markowitz V."/>
            <person name="Hugenholtz P."/>
            <person name="Kyrpides N.C."/>
            <person name="Klenk H.P."/>
        </authorList>
    </citation>
    <scope>NUCLEOTIDE SEQUENCE [LARGE SCALE GENOMIC DNA]</scope>
    <source>
        <strain evidence="3">DSM 44728 / CIP 108903 / NRRL B-16338 / NBRC 102104 / LLR-40K-21</strain>
    </source>
</reference>
<name>D3Q550_STANL</name>
<keyword evidence="1" id="KW-0812">Transmembrane</keyword>
<protein>
    <submittedName>
        <fullName evidence="2">Uncharacterized protein</fullName>
    </submittedName>
</protein>
<gene>
    <name evidence="2" type="ordered locus">Snas_4454</name>
</gene>
<dbReference type="Proteomes" id="UP000000844">
    <property type="component" value="Chromosome"/>
</dbReference>
<keyword evidence="1" id="KW-1133">Transmembrane helix</keyword>
<sequence length="72" mass="8024">MQWWLILLIGLGFGVLVVAVAGLAVRSRMTDLQMALTTLDEHKLAGERLGQRAEKLQADIERLQARIPQQGK</sequence>
<evidence type="ECO:0000313" key="3">
    <source>
        <dbReference type="Proteomes" id="UP000000844"/>
    </source>
</evidence>
<keyword evidence="1" id="KW-0472">Membrane</keyword>
<dbReference type="STRING" id="446470.Snas_4454"/>